<dbReference type="SUPFAM" id="SSF51735">
    <property type="entry name" value="NAD(P)-binding Rossmann-fold domains"/>
    <property type="match status" value="1"/>
</dbReference>
<proteinExistence type="inferred from homology"/>
<dbReference type="Pfam" id="PF00106">
    <property type="entry name" value="adh_short"/>
    <property type="match status" value="1"/>
</dbReference>
<gene>
    <name evidence="3" type="ORF">POL58_31290</name>
</gene>
<organism evidence="3 4">
    <name type="scientific">Nannocystis radixulma</name>
    <dbReference type="NCBI Taxonomy" id="2995305"/>
    <lineage>
        <taxon>Bacteria</taxon>
        <taxon>Pseudomonadati</taxon>
        <taxon>Myxococcota</taxon>
        <taxon>Polyangia</taxon>
        <taxon>Nannocystales</taxon>
        <taxon>Nannocystaceae</taxon>
        <taxon>Nannocystis</taxon>
    </lineage>
</organism>
<accession>A0ABT5BDN8</accession>
<reference evidence="3 4" key="1">
    <citation type="submission" date="2022-11" db="EMBL/GenBank/DDBJ databases">
        <title>Minimal conservation of predation-associated metabolite biosynthetic gene clusters underscores biosynthetic potential of Myxococcota including descriptions for ten novel species: Archangium lansinium sp. nov., Myxococcus landrumus sp. nov., Nannocystis bai.</title>
        <authorList>
            <person name="Ahearne A."/>
            <person name="Stevens C."/>
            <person name="Dowd S."/>
        </authorList>
    </citation>
    <scope>NUCLEOTIDE SEQUENCE [LARGE SCALE GENOMIC DNA]</scope>
    <source>
        <strain evidence="3 4">NCELM</strain>
    </source>
</reference>
<dbReference type="Gene3D" id="3.40.50.720">
    <property type="entry name" value="NAD(P)-binding Rossmann-like Domain"/>
    <property type="match status" value="1"/>
</dbReference>
<dbReference type="Proteomes" id="UP001217838">
    <property type="component" value="Unassembled WGS sequence"/>
</dbReference>
<dbReference type="RefSeq" id="WP_272003729.1">
    <property type="nucleotide sequence ID" value="NZ_JAQNDN010000019.1"/>
</dbReference>
<evidence type="ECO:0000256" key="2">
    <source>
        <dbReference type="ARBA" id="ARBA00023002"/>
    </source>
</evidence>
<dbReference type="PANTHER" id="PTHR24320">
    <property type="entry name" value="RETINOL DEHYDROGENASE"/>
    <property type="match status" value="1"/>
</dbReference>
<name>A0ABT5BDN8_9BACT</name>
<evidence type="ECO:0000313" key="3">
    <source>
        <dbReference type="EMBL" id="MDC0672274.1"/>
    </source>
</evidence>
<dbReference type="InterPro" id="IPR036291">
    <property type="entry name" value="NAD(P)-bd_dom_sf"/>
</dbReference>
<dbReference type="EMBL" id="JAQNDN010000019">
    <property type="protein sequence ID" value="MDC0672274.1"/>
    <property type="molecule type" value="Genomic_DNA"/>
</dbReference>
<dbReference type="PANTHER" id="PTHR24320:SF152">
    <property type="entry name" value="SHORT-CHAIN DEHYDROGENASE_REDUCTASE FAMILY PROTEIN"/>
    <property type="match status" value="1"/>
</dbReference>
<comment type="caution">
    <text evidence="3">The sequence shown here is derived from an EMBL/GenBank/DDBJ whole genome shotgun (WGS) entry which is preliminary data.</text>
</comment>
<comment type="similarity">
    <text evidence="1">Belongs to the short-chain dehydrogenases/reductases (SDR) family.</text>
</comment>
<protein>
    <submittedName>
        <fullName evidence="3">SDR family NAD(P)-dependent oxidoreductase</fullName>
    </submittedName>
</protein>
<keyword evidence="2" id="KW-0560">Oxidoreductase</keyword>
<keyword evidence="4" id="KW-1185">Reference proteome</keyword>
<dbReference type="PRINTS" id="PR00081">
    <property type="entry name" value="GDHRDH"/>
</dbReference>
<dbReference type="InterPro" id="IPR002347">
    <property type="entry name" value="SDR_fam"/>
</dbReference>
<sequence>MNPTIAPPPRSVVITGASGGLGAATARELAVRPEWQVILACRDPARADTLRLGLQRIARHDVLALQLDLATLASIRAFPDALASTGAAPLGALVCNAGVQFVSGRVDTVDGFEATFGVNHLGHFLLTRLLLPRLEQGGVVVVVASDTHDPAQKTGMPDPRFAPAVELARGRETTDDHGLAGRTRYTTSKLCNVLFAYELARRLARADSPRQRSLRVLAVDPGLMPGTGLARDYGPLARLAWSFLLPVATLFGSNIHTVTTSARALARLLHEPADRWPSGIYVSGGAPKRSSAASYVERDALELWTGSSALLGLPDQLERDPPLAPDSP</sequence>
<evidence type="ECO:0000313" key="4">
    <source>
        <dbReference type="Proteomes" id="UP001217838"/>
    </source>
</evidence>
<evidence type="ECO:0000256" key="1">
    <source>
        <dbReference type="ARBA" id="ARBA00006484"/>
    </source>
</evidence>